<dbReference type="InterPro" id="IPR006977">
    <property type="entry name" value="Yip1_dom"/>
</dbReference>
<feature type="transmembrane region" description="Helical" evidence="5">
    <location>
        <begin position="76"/>
        <end position="105"/>
    </location>
</feature>
<evidence type="ECO:0000256" key="3">
    <source>
        <dbReference type="ARBA" id="ARBA00022989"/>
    </source>
</evidence>
<feature type="transmembrane region" description="Helical" evidence="5">
    <location>
        <begin position="126"/>
        <end position="150"/>
    </location>
</feature>
<dbReference type="STRING" id="1618578.UV74_C0013G0402"/>
<evidence type="ECO:0000313" key="8">
    <source>
        <dbReference type="Proteomes" id="UP000034090"/>
    </source>
</evidence>
<feature type="transmembrane region" description="Helical" evidence="5">
    <location>
        <begin position="42"/>
        <end position="64"/>
    </location>
</feature>
<evidence type="ECO:0000256" key="2">
    <source>
        <dbReference type="ARBA" id="ARBA00022692"/>
    </source>
</evidence>
<organism evidence="7 8">
    <name type="scientific">Candidatus Woesebacteria bacterium GW2011_GWB1_43_14</name>
    <dbReference type="NCBI Taxonomy" id="1618578"/>
    <lineage>
        <taxon>Bacteria</taxon>
        <taxon>Candidatus Woeseibacteriota</taxon>
    </lineage>
</organism>
<proteinExistence type="predicted"/>
<dbReference type="Pfam" id="PF04893">
    <property type="entry name" value="Yip1"/>
    <property type="match status" value="1"/>
</dbReference>
<sequence length="192" mass="22153">MYLTVDISGSIQKAKRILFSPRSFGKDISQEKGIKEAFGYFVLLRLVATILLLFNIFVIVPLGWGESYYNASPREMITFVVLSFFIALISVFISAGILHLWIRLFRGKGDYTKTFQVYVYSKTPSFLLSWIPILGFISVFFGWYLMYLGIVSAHNLSKRKAIVLILIPFIFFVTLSLVLSVYFLNLTRWINR</sequence>
<keyword evidence="4 5" id="KW-0472">Membrane</keyword>
<evidence type="ECO:0000313" key="7">
    <source>
        <dbReference type="EMBL" id="KKS97280.1"/>
    </source>
</evidence>
<protein>
    <recommendedName>
        <fullName evidence="6">Yip1 domain-containing protein</fullName>
    </recommendedName>
</protein>
<comment type="caution">
    <text evidence="7">The sequence shown here is derived from an EMBL/GenBank/DDBJ whole genome shotgun (WGS) entry which is preliminary data.</text>
</comment>
<evidence type="ECO:0000256" key="4">
    <source>
        <dbReference type="ARBA" id="ARBA00023136"/>
    </source>
</evidence>
<dbReference type="EMBL" id="LCFQ01000013">
    <property type="protein sequence ID" value="KKS97280.1"/>
    <property type="molecule type" value="Genomic_DNA"/>
</dbReference>
<reference evidence="7 8" key="1">
    <citation type="journal article" date="2015" name="Nature">
        <title>rRNA introns, odd ribosomes, and small enigmatic genomes across a large radiation of phyla.</title>
        <authorList>
            <person name="Brown C.T."/>
            <person name="Hug L.A."/>
            <person name="Thomas B.C."/>
            <person name="Sharon I."/>
            <person name="Castelle C.J."/>
            <person name="Singh A."/>
            <person name="Wilkins M.J."/>
            <person name="Williams K.H."/>
            <person name="Banfield J.F."/>
        </authorList>
    </citation>
    <scope>NUCLEOTIDE SEQUENCE [LARGE SCALE GENOMIC DNA]</scope>
</reference>
<keyword evidence="3 5" id="KW-1133">Transmembrane helix</keyword>
<name>A0A0G1DHD6_9BACT</name>
<feature type="domain" description="Yip1" evidence="6">
    <location>
        <begin position="16"/>
        <end position="177"/>
    </location>
</feature>
<comment type="subcellular location">
    <subcellularLocation>
        <location evidence="1">Membrane</location>
        <topology evidence="1">Multi-pass membrane protein</topology>
    </subcellularLocation>
</comment>
<accession>A0A0G1DHD6</accession>
<dbReference type="GO" id="GO:0016020">
    <property type="term" value="C:membrane"/>
    <property type="evidence" value="ECO:0007669"/>
    <property type="project" value="UniProtKB-SubCell"/>
</dbReference>
<feature type="transmembrane region" description="Helical" evidence="5">
    <location>
        <begin position="162"/>
        <end position="184"/>
    </location>
</feature>
<evidence type="ECO:0000259" key="6">
    <source>
        <dbReference type="Pfam" id="PF04893"/>
    </source>
</evidence>
<gene>
    <name evidence="7" type="ORF">UV74_C0013G0402</name>
</gene>
<keyword evidence="2 5" id="KW-0812">Transmembrane</keyword>
<dbReference type="Proteomes" id="UP000034090">
    <property type="component" value="Unassembled WGS sequence"/>
</dbReference>
<dbReference type="AlphaFoldDB" id="A0A0G1DHD6"/>
<evidence type="ECO:0000256" key="1">
    <source>
        <dbReference type="ARBA" id="ARBA00004141"/>
    </source>
</evidence>
<evidence type="ECO:0000256" key="5">
    <source>
        <dbReference type="SAM" id="Phobius"/>
    </source>
</evidence>